<comment type="function">
    <text evidence="7">Activator of cell division through the inhibition of FtsZ GTPase activity, therefore promoting FtsZ assembly into bundles of protofilaments necessary for the formation of the division Z ring. It is recruited early at mid-cell but it is not essential for cell division.</text>
</comment>
<evidence type="ECO:0000256" key="1">
    <source>
        <dbReference type="ARBA" id="ARBA00004496"/>
    </source>
</evidence>
<dbReference type="EMBL" id="FODY01000005">
    <property type="protein sequence ID" value="SEO77510.1"/>
    <property type="molecule type" value="Genomic_DNA"/>
</dbReference>
<gene>
    <name evidence="10" type="ORF">SAMN04490178_10538</name>
</gene>
<keyword evidence="3" id="KW-0963">Cytoplasm</keyword>
<protein>
    <recommendedName>
        <fullName evidence="2">Cell division protein ZapA</fullName>
    </recommendedName>
    <alternativeName>
        <fullName evidence="9">Z ring-associated protein ZapA</fullName>
    </alternativeName>
</protein>
<dbReference type="InterPro" id="IPR053712">
    <property type="entry name" value="Bac_CellDiv_Activator"/>
</dbReference>
<comment type="subunit">
    <text evidence="8">Homodimer. Interacts with FtsZ.</text>
</comment>
<dbReference type="PANTHER" id="PTHR34981">
    <property type="entry name" value="CELL DIVISION PROTEIN ZAPA"/>
    <property type="match status" value="1"/>
</dbReference>
<keyword evidence="6" id="KW-0131">Cell cycle</keyword>
<dbReference type="AlphaFoldDB" id="A0A1H8SFJ1"/>
<dbReference type="GO" id="GO:0030428">
    <property type="term" value="C:cell septum"/>
    <property type="evidence" value="ECO:0007669"/>
    <property type="project" value="TreeGrafter"/>
</dbReference>
<evidence type="ECO:0000313" key="10">
    <source>
        <dbReference type="EMBL" id="SEO77510.1"/>
    </source>
</evidence>
<evidence type="ECO:0000256" key="7">
    <source>
        <dbReference type="ARBA" id="ARBA00024910"/>
    </source>
</evidence>
<dbReference type="SUPFAM" id="SSF102829">
    <property type="entry name" value="Cell division protein ZapA-like"/>
    <property type="match status" value="1"/>
</dbReference>
<dbReference type="GO" id="GO:0000921">
    <property type="term" value="P:septin ring assembly"/>
    <property type="evidence" value="ECO:0007669"/>
    <property type="project" value="TreeGrafter"/>
</dbReference>
<evidence type="ECO:0000256" key="5">
    <source>
        <dbReference type="ARBA" id="ARBA00023210"/>
    </source>
</evidence>
<evidence type="ECO:0000256" key="2">
    <source>
        <dbReference type="ARBA" id="ARBA00015195"/>
    </source>
</evidence>
<name>A0A1H8SFJ1_9FIRM</name>
<evidence type="ECO:0000256" key="6">
    <source>
        <dbReference type="ARBA" id="ARBA00023306"/>
    </source>
</evidence>
<proteinExistence type="predicted"/>
<dbReference type="GO" id="GO:0043093">
    <property type="term" value="P:FtsZ-dependent cytokinesis"/>
    <property type="evidence" value="ECO:0007669"/>
    <property type="project" value="TreeGrafter"/>
</dbReference>
<accession>A0A1H8SFJ1</accession>
<evidence type="ECO:0000256" key="9">
    <source>
        <dbReference type="ARBA" id="ARBA00033158"/>
    </source>
</evidence>
<evidence type="ECO:0000256" key="8">
    <source>
        <dbReference type="ARBA" id="ARBA00026068"/>
    </source>
</evidence>
<comment type="subcellular location">
    <subcellularLocation>
        <location evidence="1">Cytoplasm</location>
    </subcellularLocation>
</comment>
<reference evidence="10 11" key="1">
    <citation type="submission" date="2016-10" db="EMBL/GenBank/DDBJ databases">
        <authorList>
            <person name="de Groot N.N."/>
        </authorList>
    </citation>
    <scope>NUCLEOTIDE SEQUENCE [LARGE SCALE GENOMIC DNA]</scope>
    <source>
        <strain evidence="10 11">DSM 13305</strain>
    </source>
</reference>
<dbReference type="Proteomes" id="UP000198847">
    <property type="component" value="Unassembled WGS sequence"/>
</dbReference>
<evidence type="ECO:0000256" key="4">
    <source>
        <dbReference type="ARBA" id="ARBA00022618"/>
    </source>
</evidence>
<evidence type="ECO:0000256" key="3">
    <source>
        <dbReference type="ARBA" id="ARBA00022490"/>
    </source>
</evidence>
<keyword evidence="11" id="KW-1185">Reference proteome</keyword>
<dbReference type="InterPro" id="IPR036192">
    <property type="entry name" value="Cell_div_ZapA-like_sf"/>
</dbReference>
<evidence type="ECO:0000313" key="11">
    <source>
        <dbReference type="Proteomes" id="UP000198847"/>
    </source>
</evidence>
<dbReference type="RefSeq" id="WP_091744731.1">
    <property type="nucleotide sequence ID" value="NZ_FODY01000005.1"/>
</dbReference>
<dbReference type="Pfam" id="PF05164">
    <property type="entry name" value="ZapA"/>
    <property type="match status" value="1"/>
</dbReference>
<dbReference type="GO" id="GO:0005829">
    <property type="term" value="C:cytosol"/>
    <property type="evidence" value="ECO:0007669"/>
    <property type="project" value="TreeGrafter"/>
</dbReference>
<dbReference type="GO" id="GO:0000917">
    <property type="term" value="P:division septum assembly"/>
    <property type="evidence" value="ECO:0007669"/>
    <property type="project" value="UniProtKB-KW"/>
</dbReference>
<dbReference type="OrthoDB" id="9808604at2"/>
<dbReference type="PANTHER" id="PTHR34981:SF1">
    <property type="entry name" value="CELL DIVISION PROTEIN ZAPA"/>
    <property type="match status" value="1"/>
</dbReference>
<dbReference type="STRING" id="112903.SAMN04490178_10538"/>
<organism evidence="10 11">
    <name type="scientific">Propionispora vibrioides</name>
    <dbReference type="NCBI Taxonomy" id="112903"/>
    <lineage>
        <taxon>Bacteria</taxon>
        <taxon>Bacillati</taxon>
        <taxon>Bacillota</taxon>
        <taxon>Negativicutes</taxon>
        <taxon>Selenomonadales</taxon>
        <taxon>Sporomusaceae</taxon>
        <taxon>Propionispora</taxon>
    </lineage>
</organism>
<sequence>MNDKKCKVTVEIFGESYPLKGDADMEHIIKTAALVDERMRKVARTNARLSPAKIAVLAALNLADEFIRLETDYQELLELLDKK</sequence>
<keyword evidence="4 10" id="KW-0132">Cell division</keyword>
<dbReference type="InterPro" id="IPR007838">
    <property type="entry name" value="Cell_div_ZapA-like"/>
</dbReference>
<dbReference type="Gene3D" id="6.10.250.790">
    <property type="match status" value="1"/>
</dbReference>
<keyword evidence="5" id="KW-0717">Septation</keyword>
<dbReference type="GO" id="GO:0032153">
    <property type="term" value="C:cell division site"/>
    <property type="evidence" value="ECO:0007669"/>
    <property type="project" value="TreeGrafter"/>
</dbReference>